<sequence length="422" mass="45265">MCQKKNCTKCKSDSDMVFIATNPGIGTTGPTTPVCPPNPPLPSDNEVIMFKQNKHGFLDDIHHEKTGGLGTGPGLTFCEDPLCSQGSLTVSTSKKLVFVVNAGDANAGATGPANGTVSSMKVSHDKLKKVDVVDSGGVFPCSVATYGDLLYVLNGGANTNVVAFKIKSDGKLENLGVKGTFNYVPMDNGQPALFIGALIGPAQVKFTLDGKKLIVDVKDNTLSLDSPRGSFYVFDVQSNGDLTNMVKNDSSGYTPWGFDIYKNYLISTELFGQDLNGIDPFGQGALSSYRINSNNTLTPISVSIPSGQSTPCWIARYEKYFYLCNSRFLPGSVSIYKINSQGELVMWQAVGYETTNHVVEVASLDNQLYLLCPGSTEYTSGLVDGALHVLDIDRHSGYLTLKQIINVTKPLSGLQGIATLKF</sequence>
<dbReference type="InterPro" id="IPR015943">
    <property type="entry name" value="WD40/YVTN_repeat-like_dom_sf"/>
</dbReference>
<dbReference type="EMBL" id="KY684095">
    <property type="protein sequence ID" value="ARF10062.1"/>
    <property type="molecule type" value="Genomic_DNA"/>
</dbReference>
<organism evidence="1">
    <name type="scientific">Indivirus ILV1</name>
    <dbReference type="NCBI Taxonomy" id="1977633"/>
    <lineage>
        <taxon>Viruses</taxon>
        <taxon>Varidnaviria</taxon>
        <taxon>Bamfordvirae</taxon>
        <taxon>Nucleocytoviricota</taxon>
        <taxon>Megaviricetes</taxon>
        <taxon>Imitervirales</taxon>
        <taxon>Mimiviridae</taxon>
        <taxon>Klosneuvirinae</taxon>
        <taxon>Indivirus</taxon>
    </lineage>
</organism>
<dbReference type="Gene3D" id="2.130.10.10">
    <property type="entry name" value="YVTN repeat-like/Quinoprotein amine dehydrogenase"/>
    <property type="match status" value="1"/>
</dbReference>
<dbReference type="PANTHER" id="PTHR30344:SF1">
    <property type="entry name" value="6-PHOSPHOGLUCONOLACTONASE"/>
    <property type="match status" value="1"/>
</dbReference>
<dbReference type="PANTHER" id="PTHR30344">
    <property type="entry name" value="6-PHOSPHOGLUCONOLACTONASE-RELATED"/>
    <property type="match status" value="1"/>
</dbReference>
<dbReference type="GO" id="GO:0017057">
    <property type="term" value="F:6-phosphogluconolactonase activity"/>
    <property type="evidence" value="ECO:0007669"/>
    <property type="project" value="TreeGrafter"/>
</dbReference>
<dbReference type="InterPro" id="IPR011044">
    <property type="entry name" value="Quino_amine_DH_bsu"/>
</dbReference>
<evidence type="ECO:0000313" key="1">
    <source>
        <dbReference type="EMBL" id="ARF10062.1"/>
    </source>
</evidence>
<reference evidence="1" key="1">
    <citation type="journal article" date="2017" name="Science">
        <title>Giant viruses with an expanded complement of translation system components.</title>
        <authorList>
            <person name="Schulz F."/>
            <person name="Yutin N."/>
            <person name="Ivanova N.N."/>
            <person name="Ortega D.R."/>
            <person name="Lee T.K."/>
            <person name="Vierheilig J."/>
            <person name="Daims H."/>
            <person name="Horn M."/>
            <person name="Wagner M."/>
            <person name="Jensen G.J."/>
            <person name="Kyrpides N.C."/>
            <person name="Koonin E.V."/>
            <person name="Woyke T."/>
        </authorList>
    </citation>
    <scope>NUCLEOTIDE SEQUENCE</scope>
    <source>
        <strain evidence="1">ILV1</strain>
    </source>
</reference>
<proteinExistence type="predicted"/>
<dbReference type="InterPro" id="IPR050282">
    <property type="entry name" value="Cycloisomerase_2"/>
</dbReference>
<name>A0A1V0SEC4_9VIRU</name>
<dbReference type="SUPFAM" id="SSF50969">
    <property type="entry name" value="YVTN repeat-like/Quinoprotein amine dehydrogenase"/>
    <property type="match status" value="1"/>
</dbReference>
<gene>
    <name evidence="1" type="ORF">Indivirus_11_6</name>
</gene>
<accession>A0A1V0SEC4</accession>
<protein>
    <submittedName>
        <fullName evidence="1">Uncharacterized protein</fullName>
    </submittedName>
</protein>